<name>A0A1K0FE08_9ACTN</name>
<reference evidence="1 2" key="1">
    <citation type="submission" date="2016-09" db="EMBL/GenBank/DDBJ databases">
        <title>Couchioplanes caeruleus draft genome sequence.</title>
        <authorList>
            <person name="Sheehan J."/>
            <person name="Caffrey P."/>
        </authorList>
    </citation>
    <scope>NUCLEOTIDE SEQUENCE [LARGE SCALE GENOMIC DNA]</scope>
    <source>
        <strain evidence="1 2">DSM 43634</strain>
    </source>
</reference>
<dbReference type="AlphaFoldDB" id="A0A1K0FE08"/>
<gene>
    <name evidence="1" type="ORF">BG844_28315</name>
</gene>
<evidence type="ECO:0000313" key="2">
    <source>
        <dbReference type="Proteomes" id="UP000182486"/>
    </source>
</evidence>
<accession>A0A1K0FE08</accession>
<protein>
    <submittedName>
        <fullName evidence="1">Uncharacterized protein</fullName>
    </submittedName>
</protein>
<dbReference type="Proteomes" id="UP000182486">
    <property type="component" value="Unassembled WGS sequence"/>
</dbReference>
<evidence type="ECO:0000313" key="1">
    <source>
        <dbReference type="EMBL" id="OJF11057.1"/>
    </source>
</evidence>
<organism evidence="1 2">
    <name type="scientific">Couchioplanes caeruleus subsp. caeruleus</name>
    <dbReference type="NCBI Taxonomy" id="56427"/>
    <lineage>
        <taxon>Bacteria</taxon>
        <taxon>Bacillati</taxon>
        <taxon>Actinomycetota</taxon>
        <taxon>Actinomycetes</taxon>
        <taxon>Micromonosporales</taxon>
        <taxon>Micromonosporaceae</taxon>
        <taxon>Couchioplanes</taxon>
    </lineage>
</organism>
<dbReference type="EMBL" id="MEIA01000439">
    <property type="protein sequence ID" value="OJF11057.1"/>
    <property type="molecule type" value="Genomic_DNA"/>
</dbReference>
<sequence length="62" mass="7080">MKAQAWPPRQWCLADALANLNPELLVEPILGVVVRWKLPHEEHVSEGRPWADGTVRRAVIRC</sequence>
<comment type="caution">
    <text evidence="1">The sequence shown here is derived from an EMBL/GenBank/DDBJ whole genome shotgun (WGS) entry which is preliminary data.</text>
</comment>
<keyword evidence="2" id="KW-1185">Reference proteome</keyword>
<proteinExistence type="predicted"/>